<protein>
    <recommendedName>
        <fullName evidence="3">Secretion system C-terminal sorting domain-containing protein</fullName>
    </recommendedName>
</protein>
<proteinExistence type="predicted"/>
<dbReference type="AlphaFoldDB" id="A0A0S8FP23"/>
<dbReference type="Gene3D" id="2.60.40.4070">
    <property type="match status" value="1"/>
</dbReference>
<organism evidence="1 2">
    <name type="scientific">candidate division WOR_3 bacterium SM23_42</name>
    <dbReference type="NCBI Taxonomy" id="1703779"/>
    <lineage>
        <taxon>Bacteria</taxon>
        <taxon>Bacteria division WOR-3</taxon>
    </lineage>
</organism>
<comment type="caution">
    <text evidence="1">The sequence shown here is derived from an EMBL/GenBank/DDBJ whole genome shotgun (WGS) entry which is preliminary data.</text>
</comment>
<evidence type="ECO:0000313" key="1">
    <source>
        <dbReference type="EMBL" id="KPK62286.1"/>
    </source>
</evidence>
<dbReference type="STRING" id="1703779.AMJ83_11305"/>
<evidence type="ECO:0000313" key="2">
    <source>
        <dbReference type="Proteomes" id="UP000051373"/>
    </source>
</evidence>
<dbReference type="InterPro" id="IPR036278">
    <property type="entry name" value="Sialidase_sf"/>
</dbReference>
<evidence type="ECO:0008006" key="3">
    <source>
        <dbReference type="Google" id="ProtNLM"/>
    </source>
</evidence>
<reference evidence="1 2" key="1">
    <citation type="journal article" date="2015" name="Microbiome">
        <title>Genomic resolution of linkages in carbon, nitrogen, and sulfur cycling among widespread estuary sediment bacteria.</title>
        <authorList>
            <person name="Baker B.J."/>
            <person name="Lazar C.S."/>
            <person name="Teske A.P."/>
            <person name="Dick G.J."/>
        </authorList>
    </citation>
    <scope>NUCLEOTIDE SEQUENCE [LARGE SCALE GENOMIC DNA]</scope>
    <source>
        <strain evidence="1">SM23_42</strain>
    </source>
</reference>
<sequence>MRYIECVLLAFGSLNAVQVHPVHHDKYHILPHEDRCAALPHHCLPQRQGNAVLVDSSGNGYSAWTNIHTCLAFNPTVGGLQFVNRHFSPTGHINVHQTDAAFSFWVHDIEVYQATYGNGRYPTSVATDYGAYVCFPIPGLGHVGVVYCGPWWGGLPGIPVIIDSLPAGKCLAVGLPTENILFVANTVDGVLAYCTTNPDLSYFASGNLASNSQLWGIDCNGGNCYVFWFDFTDLSVWYRTTTDGINWTDTVQWELEYPTPYPVNYLSWFQMAVTDDGDPVLVFDVSDADDTTYPYSSKVYVSNASGATPVEVSDNTYGVWSYPTIAAGGGELVVVMQVAMDTTLLDSFARHDIFCRASADGGTTWGSAVNLTEGSTNRPGLSQCAKRVDATNNNFFYFYGVDMVENHDPFFHLVHDPEGLDPFAWYVGWHAVPTGITDARTRTPQSIRLVVYPNPFKHLTDIRYQISDIGVKDISTSGLKIYDVAGRLVKSFNLASCIPGLALRSGAGLNHVSWVRWCGDDNRGRPVPPGVYFVEINNTDVTLVQKIIRIE</sequence>
<dbReference type="SUPFAM" id="SSF50939">
    <property type="entry name" value="Sialidases"/>
    <property type="match status" value="1"/>
</dbReference>
<dbReference type="EMBL" id="LJUJ01000044">
    <property type="protein sequence ID" value="KPK62286.1"/>
    <property type="molecule type" value="Genomic_DNA"/>
</dbReference>
<gene>
    <name evidence="1" type="ORF">AMJ83_11305</name>
</gene>
<dbReference type="Proteomes" id="UP000051373">
    <property type="component" value="Unassembled WGS sequence"/>
</dbReference>
<name>A0A0S8FP23_UNCW3</name>
<accession>A0A0S8FP23</accession>